<dbReference type="OMA" id="KEDASDW"/>
<sequence>KADHPRNFRLNLRVSPSTFDELVTRIENHPIFQSRSNSQQFPVEIQLAIAMYRFGHDGNAASVDGVAQWAGVSAGMVVKSTRRVIISFLSLHDTVIRWPSEAEKEDASDWVESVSCPAWRAGFCMVDGTLIPLFEKPGHHGEAYFDRKSNYSMNVQ</sequence>
<protein>
    <recommendedName>
        <fullName evidence="3">DDE Tnp4 domain-containing protein</fullName>
    </recommendedName>
</protein>
<dbReference type="EMBL" id="KN817729">
    <property type="protein sequence ID" value="KJA13570.1"/>
    <property type="molecule type" value="Genomic_DNA"/>
</dbReference>
<evidence type="ECO:0000313" key="1">
    <source>
        <dbReference type="EMBL" id="KJA13570.1"/>
    </source>
</evidence>
<accession>A0A0D2NYQ5</accession>
<feature type="non-terminal residue" evidence="1">
    <location>
        <position position="1"/>
    </location>
</feature>
<keyword evidence="2" id="KW-1185">Reference proteome</keyword>
<name>A0A0D2NYQ5_HYPSF</name>
<dbReference type="AlphaFoldDB" id="A0A0D2NYQ5"/>
<evidence type="ECO:0008006" key="3">
    <source>
        <dbReference type="Google" id="ProtNLM"/>
    </source>
</evidence>
<evidence type="ECO:0000313" key="2">
    <source>
        <dbReference type="Proteomes" id="UP000054270"/>
    </source>
</evidence>
<dbReference type="STRING" id="945553.A0A0D2NYQ5"/>
<proteinExistence type="predicted"/>
<feature type="non-terminal residue" evidence="1">
    <location>
        <position position="156"/>
    </location>
</feature>
<organism evidence="1 2">
    <name type="scientific">Hypholoma sublateritium (strain FD-334 SS-4)</name>
    <dbReference type="NCBI Taxonomy" id="945553"/>
    <lineage>
        <taxon>Eukaryota</taxon>
        <taxon>Fungi</taxon>
        <taxon>Dikarya</taxon>
        <taxon>Basidiomycota</taxon>
        <taxon>Agaricomycotina</taxon>
        <taxon>Agaricomycetes</taxon>
        <taxon>Agaricomycetidae</taxon>
        <taxon>Agaricales</taxon>
        <taxon>Agaricineae</taxon>
        <taxon>Strophariaceae</taxon>
        <taxon>Hypholoma</taxon>
    </lineage>
</organism>
<reference evidence="2" key="1">
    <citation type="submission" date="2014-04" db="EMBL/GenBank/DDBJ databases">
        <title>Evolutionary Origins and Diversification of the Mycorrhizal Mutualists.</title>
        <authorList>
            <consortium name="DOE Joint Genome Institute"/>
            <consortium name="Mycorrhizal Genomics Consortium"/>
            <person name="Kohler A."/>
            <person name="Kuo A."/>
            <person name="Nagy L.G."/>
            <person name="Floudas D."/>
            <person name="Copeland A."/>
            <person name="Barry K.W."/>
            <person name="Cichocki N."/>
            <person name="Veneault-Fourrey C."/>
            <person name="LaButti K."/>
            <person name="Lindquist E.A."/>
            <person name="Lipzen A."/>
            <person name="Lundell T."/>
            <person name="Morin E."/>
            <person name="Murat C."/>
            <person name="Riley R."/>
            <person name="Ohm R."/>
            <person name="Sun H."/>
            <person name="Tunlid A."/>
            <person name="Henrissat B."/>
            <person name="Grigoriev I.V."/>
            <person name="Hibbett D.S."/>
            <person name="Martin F."/>
        </authorList>
    </citation>
    <scope>NUCLEOTIDE SEQUENCE [LARGE SCALE GENOMIC DNA]</scope>
    <source>
        <strain evidence="2">FD-334 SS-4</strain>
    </source>
</reference>
<gene>
    <name evidence="1" type="ORF">HYPSUDRAFT_125305</name>
</gene>
<dbReference type="Proteomes" id="UP000054270">
    <property type="component" value="Unassembled WGS sequence"/>
</dbReference>
<dbReference type="OrthoDB" id="2641813at2759"/>